<evidence type="ECO:0000313" key="6">
    <source>
        <dbReference type="Proteomes" id="UP000184420"/>
    </source>
</evidence>
<keyword evidence="1" id="KW-0805">Transcription regulation</keyword>
<dbReference type="STRING" id="1419482.SAMN05444266_11521"/>
<dbReference type="CDD" id="cd00038">
    <property type="entry name" value="CAP_ED"/>
    <property type="match status" value="1"/>
</dbReference>
<dbReference type="RefSeq" id="WP_073087604.1">
    <property type="nucleotide sequence ID" value="NZ_FRBL01000015.1"/>
</dbReference>
<dbReference type="GO" id="GO:0006355">
    <property type="term" value="P:regulation of DNA-templated transcription"/>
    <property type="evidence" value="ECO:0007669"/>
    <property type="project" value="InterPro"/>
</dbReference>
<dbReference type="GO" id="GO:0016301">
    <property type="term" value="F:kinase activity"/>
    <property type="evidence" value="ECO:0007669"/>
    <property type="project" value="UniProtKB-KW"/>
</dbReference>
<keyword evidence="5" id="KW-0808">Transferase</keyword>
<gene>
    <name evidence="5" type="ORF">SAMN05444266_11521</name>
</gene>
<dbReference type="InterPro" id="IPR012318">
    <property type="entry name" value="HTH_CRP"/>
</dbReference>
<evidence type="ECO:0000256" key="3">
    <source>
        <dbReference type="ARBA" id="ARBA00023163"/>
    </source>
</evidence>
<dbReference type="Proteomes" id="UP000184420">
    <property type="component" value="Unassembled WGS sequence"/>
</dbReference>
<protein>
    <submittedName>
        <fullName evidence="5">cAMP-binding domain of CRP or a regulatory subunit of cAMP-dependent protein kinases</fullName>
    </submittedName>
</protein>
<evidence type="ECO:0000259" key="4">
    <source>
        <dbReference type="PROSITE" id="PS50042"/>
    </source>
</evidence>
<dbReference type="PROSITE" id="PS50042">
    <property type="entry name" value="CNMP_BINDING_3"/>
    <property type="match status" value="1"/>
</dbReference>
<dbReference type="OrthoDB" id="1092431at2"/>
<evidence type="ECO:0000313" key="5">
    <source>
        <dbReference type="EMBL" id="SHM95105.1"/>
    </source>
</evidence>
<dbReference type="Pfam" id="PF00325">
    <property type="entry name" value="Crp"/>
    <property type="match status" value="1"/>
</dbReference>
<keyword evidence="2" id="KW-0238">DNA-binding</keyword>
<keyword evidence="6" id="KW-1185">Reference proteome</keyword>
<dbReference type="SUPFAM" id="SSF51206">
    <property type="entry name" value="cAMP-binding domain-like"/>
    <property type="match status" value="1"/>
</dbReference>
<name>A0A1M7MVQ5_9BACT</name>
<feature type="domain" description="Cyclic nucleotide-binding" evidence="4">
    <location>
        <begin position="10"/>
        <end position="113"/>
    </location>
</feature>
<keyword evidence="5" id="KW-0418">Kinase</keyword>
<proteinExistence type="predicted"/>
<dbReference type="AlphaFoldDB" id="A0A1M7MVQ5"/>
<dbReference type="Pfam" id="PF00027">
    <property type="entry name" value="cNMP_binding"/>
    <property type="match status" value="1"/>
</dbReference>
<reference evidence="5 6" key="1">
    <citation type="submission" date="2016-11" db="EMBL/GenBank/DDBJ databases">
        <authorList>
            <person name="Jaros S."/>
            <person name="Januszkiewicz K."/>
            <person name="Wedrychowicz H."/>
        </authorList>
    </citation>
    <scope>NUCLEOTIDE SEQUENCE [LARGE SCALE GENOMIC DNA]</scope>
    <source>
        <strain evidence="5 6">DSM 27406</strain>
    </source>
</reference>
<evidence type="ECO:0000256" key="2">
    <source>
        <dbReference type="ARBA" id="ARBA00023125"/>
    </source>
</evidence>
<dbReference type="Gene3D" id="2.60.120.10">
    <property type="entry name" value="Jelly Rolls"/>
    <property type="match status" value="1"/>
</dbReference>
<sequence>MQVLRDHFEKIISLTDTEFSYISSFFRHRKVMKKQFILQEGDPVSHEYFVVKGCLKAYVLDSEDKTHILSFALADWWTSDYQALYTHTPSSIFLEAVVPTEIYYIAQEDKERLCAEMHKVEHFWRKKNAMGYVGLQRRILSMLTHNAKDRYEQLLQQYPALFQVVPKQDLAAFLGVSRETLSRLYSKKM</sequence>
<evidence type="ECO:0000256" key="1">
    <source>
        <dbReference type="ARBA" id="ARBA00023015"/>
    </source>
</evidence>
<organism evidence="5 6">
    <name type="scientific">Chitinophaga jiangningensis</name>
    <dbReference type="NCBI Taxonomy" id="1419482"/>
    <lineage>
        <taxon>Bacteria</taxon>
        <taxon>Pseudomonadati</taxon>
        <taxon>Bacteroidota</taxon>
        <taxon>Chitinophagia</taxon>
        <taxon>Chitinophagales</taxon>
        <taxon>Chitinophagaceae</taxon>
        <taxon>Chitinophaga</taxon>
    </lineage>
</organism>
<keyword evidence="3" id="KW-0804">Transcription</keyword>
<dbReference type="EMBL" id="FRBL01000015">
    <property type="protein sequence ID" value="SHM95105.1"/>
    <property type="molecule type" value="Genomic_DNA"/>
</dbReference>
<dbReference type="InterPro" id="IPR018490">
    <property type="entry name" value="cNMP-bd_dom_sf"/>
</dbReference>
<dbReference type="InterPro" id="IPR000595">
    <property type="entry name" value="cNMP-bd_dom"/>
</dbReference>
<dbReference type="InterPro" id="IPR014710">
    <property type="entry name" value="RmlC-like_jellyroll"/>
</dbReference>
<dbReference type="GO" id="GO:0003677">
    <property type="term" value="F:DNA binding"/>
    <property type="evidence" value="ECO:0007669"/>
    <property type="project" value="UniProtKB-KW"/>
</dbReference>
<accession>A0A1M7MVQ5</accession>